<proteinExistence type="predicted"/>
<accession>A0A3M7PU71</accession>
<evidence type="ECO:0000313" key="1">
    <source>
        <dbReference type="EMBL" id="RNA02499.1"/>
    </source>
</evidence>
<dbReference type="Proteomes" id="UP000276133">
    <property type="component" value="Unassembled WGS sequence"/>
</dbReference>
<reference evidence="1 2" key="1">
    <citation type="journal article" date="2018" name="Sci. Rep.">
        <title>Genomic signatures of local adaptation to the degree of environmental predictability in rotifers.</title>
        <authorList>
            <person name="Franch-Gras L."/>
            <person name="Hahn C."/>
            <person name="Garcia-Roger E.M."/>
            <person name="Carmona M.J."/>
            <person name="Serra M."/>
            <person name="Gomez A."/>
        </authorList>
    </citation>
    <scope>NUCLEOTIDE SEQUENCE [LARGE SCALE GENOMIC DNA]</scope>
    <source>
        <strain evidence="1">HYR1</strain>
    </source>
</reference>
<dbReference type="EMBL" id="REGN01008856">
    <property type="protein sequence ID" value="RNA02499.1"/>
    <property type="molecule type" value="Genomic_DNA"/>
</dbReference>
<gene>
    <name evidence="1" type="ORF">BpHYR1_030617</name>
</gene>
<sequence length="71" mass="8353">MESQKNKILDQLDKNKYKRENISNELDKLVGILELTEEKIKMRGTKVESDKIKKIDKSSDSYRDICAFLVF</sequence>
<name>A0A3M7PU71_BRAPC</name>
<comment type="caution">
    <text evidence="1">The sequence shown here is derived from an EMBL/GenBank/DDBJ whole genome shotgun (WGS) entry which is preliminary data.</text>
</comment>
<dbReference type="AlphaFoldDB" id="A0A3M7PU71"/>
<evidence type="ECO:0000313" key="2">
    <source>
        <dbReference type="Proteomes" id="UP000276133"/>
    </source>
</evidence>
<keyword evidence="2" id="KW-1185">Reference proteome</keyword>
<organism evidence="1 2">
    <name type="scientific">Brachionus plicatilis</name>
    <name type="common">Marine rotifer</name>
    <name type="synonym">Brachionus muelleri</name>
    <dbReference type="NCBI Taxonomy" id="10195"/>
    <lineage>
        <taxon>Eukaryota</taxon>
        <taxon>Metazoa</taxon>
        <taxon>Spiralia</taxon>
        <taxon>Gnathifera</taxon>
        <taxon>Rotifera</taxon>
        <taxon>Eurotatoria</taxon>
        <taxon>Monogononta</taxon>
        <taxon>Pseudotrocha</taxon>
        <taxon>Ploima</taxon>
        <taxon>Brachionidae</taxon>
        <taxon>Brachionus</taxon>
    </lineage>
</organism>
<protein>
    <submittedName>
        <fullName evidence="1">Uncharacterized protein</fullName>
    </submittedName>
</protein>